<evidence type="ECO:0000313" key="1">
    <source>
        <dbReference type="EMBL" id="KAK9154306.1"/>
    </source>
</evidence>
<dbReference type="EMBL" id="JBBNAE010000001">
    <property type="protein sequence ID" value="KAK9154306.1"/>
    <property type="molecule type" value="Genomic_DNA"/>
</dbReference>
<gene>
    <name evidence="1" type="ORF">Sjap_001786</name>
</gene>
<protein>
    <submittedName>
        <fullName evidence="1">Uncharacterized protein</fullName>
    </submittedName>
</protein>
<evidence type="ECO:0000313" key="2">
    <source>
        <dbReference type="Proteomes" id="UP001417504"/>
    </source>
</evidence>
<reference evidence="1 2" key="1">
    <citation type="submission" date="2024-01" db="EMBL/GenBank/DDBJ databases">
        <title>Genome assemblies of Stephania.</title>
        <authorList>
            <person name="Yang L."/>
        </authorList>
    </citation>
    <scope>NUCLEOTIDE SEQUENCE [LARGE SCALE GENOMIC DNA]</scope>
    <source>
        <strain evidence="1">QJT</strain>
        <tissue evidence="1">Leaf</tissue>
    </source>
</reference>
<name>A0AAP0KKS5_9MAGN</name>
<dbReference type="AlphaFoldDB" id="A0AAP0KKS5"/>
<proteinExistence type="predicted"/>
<keyword evidence="2" id="KW-1185">Reference proteome</keyword>
<dbReference type="Proteomes" id="UP001417504">
    <property type="component" value="Unassembled WGS sequence"/>
</dbReference>
<accession>A0AAP0KKS5</accession>
<sequence>MQNKNKIQQANKQTNKQTNPFVVVQLISSVILWNSVIVGDPSVEEEDVKSEEHPLKVPKPHRAAPSRVLLHLQILASRESRPLEPSLFIITAMNQRPL</sequence>
<comment type="caution">
    <text evidence="1">The sequence shown here is derived from an EMBL/GenBank/DDBJ whole genome shotgun (WGS) entry which is preliminary data.</text>
</comment>
<organism evidence="1 2">
    <name type="scientific">Stephania japonica</name>
    <dbReference type="NCBI Taxonomy" id="461633"/>
    <lineage>
        <taxon>Eukaryota</taxon>
        <taxon>Viridiplantae</taxon>
        <taxon>Streptophyta</taxon>
        <taxon>Embryophyta</taxon>
        <taxon>Tracheophyta</taxon>
        <taxon>Spermatophyta</taxon>
        <taxon>Magnoliopsida</taxon>
        <taxon>Ranunculales</taxon>
        <taxon>Menispermaceae</taxon>
        <taxon>Menispermoideae</taxon>
        <taxon>Cissampelideae</taxon>
        <taxon>Stephania</taxon>
    </lineage>
</organism>